<comment type="subcellular location">
    <subcellularLocation>
        <location evidence="1">Membrane</location>
        <topology evidence="1">Multi-pass membrane protein</topology>
    </subcellularLocation>
</comment>
<keyword evidence="4 5" id="KW-0472">Membrane</keyword>
<evidence type="ECO:0000256" key="1">
    <source>
        <dbReference type="ARBA" id="ARBA00004141"/>
    </source>
</evidence>
<evidence type="ECO:0000313" key="7">
    <source>
        <dbReference type="Proteomes" id="UP000626109"/>
    </source>
</evidence>
<proteinExistence type="predicted"/>
<accession>A0A813KRK4</accession>
<dbReference type="EMBL" id="CAJNNW010032041">
    <property type="protein sequence ID" value="CAE8710805.1"/>
    <property type="molecule type" value="Genomic_DNA"/>
</dbReference>
<feature type="transmembrane region" description="Helical" evidence="5">
    <location>
        <begin position="90"/>
        <end position="107"/>
    </location>
</feature>
<gene>
    <name evidence="6" type="ORF">PGLA2088_LOCUS36144</name>
</gene>
<organism evidence="6 7">
    <name type="scientific">Polarella glacialis</name>
    <name type="common">Dinoflagellate</name>
    <dbReference type="NCBI Taxonomy" id="89957"/>
    <lineage>
        <taxon>Eukaryota</taxon>
        <taxon>Sar</taxon>
        <taxon>Alveolata</taxon>
        <taxon>Dinophyceae</taxon>
        <taxon>Suessiales</taxon>
        <taxon>Suessiaceae</taxon>
        <taxon>Polarella</taxon>
    </lineage>
</organism>
<keyword evidence="2 5" id="KW-0812">Transmembrane</keyword>
<feature type="transmembrane region" description="Helical" evidence="5">
    <location>
        <begin position="185"/>
        <end position="207"/>
    </location>
</feature>
<sequence length="313" mass="34711">MLCHRASFHWHRDSRHGCFLFVSLRYGCFLFVSLIELVITWVFINSHFTIKAATVIINKQQQPGIFGPSEDRHYTCEGVEELVVSLRTPIYLAVLLCGILFSTSVLSRRPRGDPIRGMALGLTAGTLSGNMFCVKLLIELLQISYNTSWESVWGTWLPYPLLIGAAFFAISNLFFLTKGMREYQALFMVTVFEGAGMVTNAVSASVILRELDYMEWWRVLLYAFGLCTICFGMFVLCRSEFRVVKEDDIDFTPGEGIQGVDDINVTPGQGEDAKGLGPGAGVEASNLEEQAQIGNGSKSKKGPGACFCFAKAF</sequence>
<evidence type="ECO:0000256" key="5">
    <source>
        <dbReference type="SAM" id="Phobius"/>
    </source>
</evidence>
<protein>
    <submittedName>
        <fullName evidence="6">Uncharacterized protein</fullName>
    </submittedName>
</protein>
<dbReference type="Proteomes" id="UP000626109">
    <property type="component" value="Unassembled WGS sequence"/>
</dbReference>
<feature type="transmembrane region" description="Helical" evidence="5">
    <location>
        <begin position="158"/>
        <end position="176"/>
    </location>
</feature>
<dbReference type="GO" id="GO:0016020">
    <property type="term" value="C:membrane"/>
    <property type="evidence" value="ECO:0007669"/>
    <property type="project" value="UniProtKB-SubCell"/>
</dbReference>
<evidence type="ECO:0000256" key="3">
    <source>
        <dbReference type="ARBA" id="ARBA00022989"/>
    </source>
</evidence>
<feature type="transmembrane region" description="Helical" evidence="5">
    <location>
        <begin position="119"/>
        <end position="138"/>
    </location>
</feature>
<feature type="transmembrane region" description="Helical" evidence="5">
    <location>
        <begin position="20"/>
        <end position="44"/>
    </location>
</feature>
<name>A0A813KRK4_POLGL</name>
<evidence type="ECO:0000256" key="2">
    <source>
        <dbReference type="ARBA" id="ARBA00022692"/>
    </source>
</evidence>
<comment type="caution">
    <text evidence="6">The sequence shown here is derived from an EMBL/GenBank/DDBJ whole genome shotgun (WGS) entry which is preliminary data.</text>
</comment>
<feature type="transmembrane region" description="Helical" evidence="5">
    <location>
        <begin position="219"/>
        <end position="237"/>
    </location>
</feature>
<evidence type="ECO:0000256" key="4">
    <source>
        <dbReference type="ARBA" id="ARBA00023136"/>
    </source>
</evidence>
<dbReference type="GO" id="GO:0015095">
    <property type="term" value="F:magnesium ion transmembrane transporter activity"/>
    <property type="evidence" value="ECO:0007669"/>
    <property type="project" value="InterPro"/>
</dbReference>
<dbReference type="InterPro" id="IPR008521">
    <property type="entry name" value="Mg_trans_NIPA"/>
</dbReference>
<reference evidence="6" key="1">
    <citation type="submission" date="2021-02" db="EMBL/GenBank/DDBJ databases">
        <authorList>
            <person name="Dougan E. K."/>
            <person name="Rhodes N."/>
            <person name="Thang M."/>
            <person name="Chan C."/>
        </authorList>
    </citation>
    <scope>NUCLEOTIDE SEQUENCE</scope>
</reference>
<dbReference type="PANTHER" id="PTHR12570:SF9">
    <property type="entry name" value="MAGNESIUM TRANSPORTER NIPA8-RELATED"/>
    <property type="match status" value="1"/>
</dbReference>
<evidence type="ECO:0000313" key="6">
    <source>
        <dbReference type="EMBL" id="CAE8710805.1"/>
    </source>
</evidence>
<keyword evidence="3 5" id="KW-1133">Transmembrane helix</keyword>
<dbReference type="PANTHER" id="PTHR12570">
    <property type="match status" value="1"/>
</dbReference>
<dbReference type="AlphaFoldDB" id="A0A813KRK4"/>